<proteinExistence type="predicted"/>
<comment type="caution">
    <text evidence="2">The sequence shown here is derived from an EMBL/GenBank/DDBJ whole genome shotgun (WGS) entry which is preliminary data.</text>
</comment>
<evidence type="ECO:0000256" key="1">
    <source>
        <dbReference type="SAM" id="SignalP"/>
    </source>
</evidence>
<gene>
    <name evidence="2" type="ORF">F9K24_15625</name>
</gene>
<dbReference type="SUPFAM" id="SSF56925">
    <property type="entry name" value="OMPA-like"/>
    <property type="match status" value="1"/>
</dbReference>
<feature type="chain" id="PRO_5032347416" description="Outer membrane protein beta-barrel domain-containing protein" evidence="1">
    <location>
        <begin position="25"/>
        <end position="261"/>
    </location>
</feature>
<keyword evidence="1" id="KW-0732">Signal</keyword>
<reference evidence="2 3" key="1">
    <citation type="submission" date="2019-10" db="EMBL/GenBank/DDBJ databases">
        <title>Extracellular Electron Transfer in a Candidatus Methanoperedens spp. Enrichment Culture.</title>
        <authorList>
            <person name="Berger S."/>
            <person name="Rangel Shaw D."/>
            <person name="Berben T."/>
            <person name="In 'T Zandt M."/>
            <person name="Frank J."/>
            <person name="Reimann J."/>
            <person name="Jetten M.S.M."/>
            <person name="Welte C.U."/>
        </authorList>
    </citation>
    <scope>NUCLEOTIDE SEQUENCE [LARGE SCALE GENOMIC DNA]</scope>
    <source>
        <strain evidence="2">SB12</strain>
    </source>
</reference>
<organism evidence="2 3">
    <name type="scientific">Leptonema illini</name>
    <dbReference type="NCBI Taxonomy" id="183"/>
    <lineage>
        <taxon>Bacteria</taxon>
        <taxon>Pseudomonadati</taxon>
        <taxon>Spirochaetota</taxon>
        <taxon>Spirochaetia</taxon>
        <taxon>Leptospirales</taxon>
        <taxon>Leptospiraceae</taxon>
        <taxon>Leptonema</taxon>
    </lineage>
</organism>
<feature type="signal peptide" evidence="1">
    <location>
        <begin position="1"/>
        <end position="24"/>
    </location>
</feature>
<evidence type="ECO:0000313" key="2">
    <source>
        <dbReference type="EMBL" id="KAB2930892.1"/>
    </source>
</evidence>
<dbReference type="InterPro" id="IPR011250">
    <property type="entry name" value="OMP/PagP_B-barrel"/>
</dbReference>
<evidence type="ECO:0008006" key="4">
    <source>
        <dbReference type="Google" id="ProtNLM"/>
    </source>
</evidence>
<dbReference type="AlphaFoldDB" id="A0A833GZD2"/>
<accession>A0A833GZD2</accession>
<evidence type="ECO:0000313" key="3">
    <source>
        <dbReference type="Proteomes" id="UP000460298"/>
    </source>
</evidence>
<dbReference type="Proteomes" id="UP000460298">
    <property type="component" value="Unassembled WGS sequence"/>
</dbReference>
<sequence>MRKNKSTLFAVLLTLFATIPGSLAADEMRNSFSIIGGAGFYEYRVHPDPASVFFYEMAAVSFPSAASNPLRLLSDMEAYSPMTIEGKQGLGRLQYEHLFLDSKSLGLTAGLSYAGYSEKCVENCGTYTRLLFLQSMGPSSVTILMFNPGMLQESSADFTLTTLDVGLNYHFSADSMIAPYVGVGAGLGTCSISGAESGTLCTGVKYGARLGTRINFSQRVFMTLQTEIDRVELSIAGPSGFGKAVQPVPSKQILAGIGFNF</sequence>
<name>A0A833GZD2_9LEPT</name>
<dbReference type="EMBL" id="WBUI01000017">
    <property type="protein sequence ID" value="KAB2930892.1"/>
    <property type="molecule type" value="Genomic_DNA"/>
</dbReference>
<dbReference type="Gene3D" id="2.40.160.20">
    <property type="match status" value="1"/>
</dbReference>
<protein>
    <recommendedName>
        <fullName evidence="4">Outer membrane protein beta-barrel domain-containing protein</fullName>
    </recommendedName>
</protein>